<dbReference type="EMBL" id="JAUEDM010000002">
    <property type="protein sequence ID" value="KAK3326597.1"/>
    <property type="molecule type" value="Genomic_DNA"/>
</dbReference>
<comment type="caution">
    <text evidence="1">The sequence shown here is derived from an EMBL/GenBank/DDBJ whole genome shotgun (WGS) entry which is preliminary data.</text>
</comment>
<gene>
    <name evidence="1" type="ORF">B0H66DRAFT_165798</name>
</gene>
<reference evidence="1" key="2">
    <citation type="submission" date="2023-06" db="EMBL/GenBank/DDBJ databases">
        <authorList>
            <consortium name="Lawrence Berkeley National Laboratory"/>
            <person name="Haridas S."/>
            <person name="Hensen N."/>
            <person name="Bonometti L."/>
            <person name="Westerberg I."/>
            <person name="Brannstrom I.O."/>
            <person name="Guillou S."/>
            <person name="Cros-Aarteil S."/>
            <person name="Calhoun S."/>
            <person name="Kuo A."/>
            <person name="Mondo S."/>
            <person name="Pangilinan J."/>
            <person name="Riley R."/>
            <person name="Labutti K."/>
            <person name="Andreopoulos B."/>
            <person name="Lipzen A."/>
            <person name="Chen C."/>
            <person name="Yanf M."/>
            <person name="Daum C."/>
            <person name="Ng V."/>
            <person name="Clum A."/>
            <person name="Steindorff A."/>
            <person name="Ohm R."/>
            <person name="Martin F."/>
            <person name="Silar P."/>
            <person name="Natvig D."/>
            <person name="Lalanne C."/>
            <person name="Gautier V."/>
            <person name="Ament-Velasquez S.L."/>
            <person name="Kruys A."/>
            <person name="Hutchinson M.I."/>
            <person name="Powell A.J."/>
            <person name="Barry K."/>
            <person name="Miller A.N."/>
            <person name="Grigoriev I.V."/>
            <person name="Debuchy R."/>
            <person name="Gladieux P."/>
            <person name="Thoren M.H."/>
            <person name="Johannesson H."/>
        </authorList>
    </citation>
    <scope>NUCLEOTIDE SEQUENCE</scope>
    <source>
        <strain evidence="1">CBS 118394</strain>
    </source>
</reference>
<keyword evidence="2" id="KW-1185">Reference proteome</keyword>
<evidence type="ECO:0000313" key="2">
    <source>
        <dbReference type="Proteomes" id="UP001283341"/>
    </source>
</evidence>
<sequence>MLSGSLQQRVLILAFSLSSEELRALPQSVLHQAQRRSYLFLQKKRRCCTMQVLDTVSTLSCSCVKFFTTGRTEVRQHSSFFVQGPTSPPTSVHSLQDMYDSIRRTRPLLVPRTMPCNNSVDVKTREFSKLWTGRHGSSESRLLGISRCSSWLQRAEEATKYRTV</sequence>
<dbReference type="Proteomes" id="UP001283341">
    <property type="component" value="Unassembled WGS sequence"/>
</dbReference>
<protein>
    <submittedName>
        <fullName evidence="1">Uncharacterized protein</fullName>
    </submittedName>
</protein>
<dbReference type="AlphaFoldDB" id="A0AAE0MBR1"/>
<accession>A0AAE0MBR1</accession>
<reference evidence="1" key="1">
    <citation type="journal article" date="2023" name="Mol. Phylogenet. Evol.">
        <title>Genome-scale phylogeny and comparative genomics of the fungal order Sordariales.</title>
        <authorList>
            <person name="Hensen N."/>
            <person name="Bonometti L."/>
            <person name="Westerberg I."/>
            <person name="Brannstrom I.O."/>
            <person name="Guillou S."/>
            <person name="Cros-Aarteil S."/>
            <person name="Calhoun S."/>
            <person name="Haridas S."/>
            <person name="Kuo A."/>
            <person name="Mondo S."/>
            <person name="Pangilinan J."/>
            <person name="Riley R."/>
            <person name="LaButti K."/>
            <person name="Andreopoulos B."/>
            <person name="Lipzen A."/>
            <person name="Chen C."/>
            <person name="Yan M."/>
            <person name="Daum C."/>
            <person name="Ng V."/>
            <person name="Clum A."/>
            <person name="Steindorff A."/>
            <person name="Ohm R.A."/>
            <person name="Martin F."/>
            <person name="Silar P."/>
            <person name="Natvig D.O."/>
            <person name="Lalanne C."/>
            <person name="Gautier V."/>
            <person name="Ament-Velasquez S.L."/>
            <person name="Kruys A."/>
            <person name="Hutchinson M.I."/>
            <person name="Powell A.J."/>
            <person name="Barry K."/>
            <person name="Miller A.N."/>
            <person name="Grigoriev I.V."/>
            <person name="Debuchy R."/>
            <person name="Gladieux P."/>
            <person name="Hiltunen Thoren M."/>
            <person name="Johannesson H."/>
        </authorList>
    </citation>
    <scope>NUCLEOTIDE SEQUENCE</scope>
    <source>
        <strain evidence="1">CBS 118394</strain>
    </source>
</reference>
<organism evidence="1 2">
    <name type="scientific">Apodospora peruviana</name>
    <dbReference type="NCBI Taxonomy" id="516989"/>
    <lineage>
        <taxon>Eukaryota</taxon>
        <taxon>Fungi</taxon>
        <taxon>Dikarya</taxon>
        <taxon>Ascomycota</taxon>
        <taxon>Pezizomycotina</taxon>
        <taxon>Sordariomycetes</taxon>
        <taxon>Sordariomycetidae</taxon>
        <taxon>Sordariales</taxon>
        <taxon>Lasiosphaeriaceae</taxon>
        <taxon>Apodospora</taxon>
    </lineage>
</organism>
<evidence type="ECO:0000313" key="1">
    <source>
        <dbReference type="EMBL" id="KAK3326597.1"/>
    </source>
</evidence>
<proteinExistence type="predicted"/>
<name>A0AAE0MBR1_9PEZI</name>